<evidence type="ECO:0000313" key="3">
    <source>
        <dbReference type="Proteomes" id="UP000593966"/>
    </source>
</evidence>
<keyword evidence="3" id="KW-1185">Reference proteome</keyword>
<name>A0A7S6VY06_9GAMM</name>
<accession>A0A7S6VY06</accession>
<sequence>MSYIPVKMFISQFQLMKQDLNILLEDWTVENETEQQIKATATHLVEECLVDACAISSQLKAVNFESPPNELVENANHIIDTLALFRFREHLKRLIKIIPDTKFNGRGKPPTQHFTEFLCMVDSLTKQQKYFYVLK</sequence>
<dbReference type="EMBL" id="CP048659">
    <property type="protein sequence ID" value="QOW46979.1"/>
    <property type="molecule type" value="Genomic_DNA"/>
</dbReference>
<dbReference type="RefSeq" id="WP_180047472.1">
    <property type="nucleotide sequence ID" value="NZ_CP048659.1"/>
</dbReference>
<proteinExistence type="predicted"/>
<evidence type="ECO:0000313" key="1">
    <source>
        <dbReference type="EMBL" id="QOW46979.1"/>
    </source>
</evidence>
<organism evidence="1 3">
    <name type="scientific">Acinetobacter piscicola</name>
    <dbReference type="NCBI Taxonomy" id="2006115"/>
    <lineage>
        <taxon>Bacteria</taxon>
        <taxon>Pseudomonadati</taxon>
        <taxon>Pseudomonadota</taxon>
        <taxon>Gammaproteobacteria</taxon>
        <taxon>Moraxellales</taxon>
        <taxon>Moraxellaceae</taxon>
        <taxon>Acinetobacter</taxon>
    </lineage>
</organism>
<dbReference type="EMBL" id="CP048659">
    <property type="protein sequence ID" value="QOW47487.1"/>
    <property type="molecule type" value="Genomic_DNA"/>
</dbReference>
<dbReference type="AlphaFoldDB" id="A0A7S6VY06"/>
<evidence type="ECO:0000313" key="2">
    <source>
        <dbReference type="EMBL" id="QOW47487.1"/>
    </source>
</evidence>
<reference evidence="1 3" key="1">
    <citation type="submission" date="2020-02" db="EMBL/GenBank/DDBJ databases">
        <title>Tigecycline-resistant Acinetobacter species from pigs and migratory birds.</title>
        <authorList>
            <person name="Chen C."/>
            <person name="Sun J."/>
            <person name="Liao X.-P."/>
            <person name="Liu Y.-H."/>
        </authorList>
    </citation>
    <scope>NUCLEOTIDE SEQUENCE [LARGE SCALE GENOMIC DNA]</scope>
    <source>
        <strain evidence="1 3">YH12207_T</strain>
    </source>
</reference>
<protein>
    <submittedName>
        <fullName evidence="1">Uncharacterized protein</fullName>
    </submittedName>
</protein>
<gene>
    <name evidence="1" type="ORF">G0028_14365</name>
    <name evidence="2" type="ORF">G0028_17240</name>
</gene>
<dbReference type="Proteomes" id="UP000593966">
    <property type="component" value="Chromosome"/>
</dbReference>